<feature type="region of interest" description="Disordered" evidence="1">
    <location>
        <begin position="334"/>
        <end position="388"/>
    </location>
</feature>
<evidence type="ECO:0000256" key="1">
    <source>
        <dbReference type="SAM" id="MobiDB-lite"/>
    </source>
</evidence>
<dbReference type="Proteomes" id="UP000691718">
    <property type="component" value="Unassembled WGS sequence"/>
</dbReference>
<gene>
    <name evidence="2" type="ORF">PAPOLLO_LOCUS23848</name>
</gene>
<protein>
    <submittedName>
        <fullName evidence="2">(apollo) hypothetical protein</fullName>
    </submittedName>
</protein>
<comment type="caution">
    <text evidence="2">The sequence shown here is derived from an EMBL/GenBank/DDBJ whole genome shotgun (WGS) entry which is preliminary data.</text>
</comment>
<feature type="compositionally biased region" description="Polar residues" evidence="1">
    <location>
        <begin position="71"/>
        <end position="83"/>
    </location>
</feature>
<dbReference type="EMBL" id="CAJQZP010001449">
    <property type="protein sequence ID" value="CAG5047272.1"/>
    <property type="molecule type" value="Genomic_DNA"/>
</dbReference>
<reference evidence="2" key="1">
    <citation type="submission" date="2021-04" db="EMBL/GenBank/DDBJ databases">
        <authorList>
            <person name="Tunstrom K."/>
        </authorList>
    </citation>
    <scope>NUCLEOTIDE SEQUENCE</scope>
</reference>
<dbReference type="AlphaFoldDB" id="A0A8S3XZL6"/>
<keyword evidence="3" id="KW-1185">Reference proteome</keyword>
<name>A0A8S3XZL6_PARAO</name>
<evidence type="ECO:0000313" key="2">
    <source>
        <dbReference type="EMBL" id="CAG5047272.1"/>
    </source>
</evidence>
<organism evidence="2 3">
    <name type="scientific">Parnassius apollo</name>
    <name type="common">Apollo butterfly</name>
    <name type="synonym">Papilio apollo</name>
    <dbReference type="NCBI Taxonomy" id="110799"/>
    <lineage>
        <taxon>Eukaryota</taxon>
        <taxon>Metazoa</taxon>
        <taxon>Ecdysozoa</taxon>
        <taxon>Arthropoda</taxon>
        <taxon>Hexapoda</taxon>
        <taxon>Insecta</taxon>
        <taxon>Pterygota</taxon>
        <taxon>Neoptera</taxon>
        <taxon>Endopterygota</taxon>
        <taxon>Lepidoptera</taxon>
        <taxon>Glossata</taxon>
        <taxon>Ditrysia</taxon>
        <taxon>Papilionoidea</taxon>
        <taxon>Papilionidae</taxon>
        <taxon>Parnassiinae</taxon>
        <taxon>Parnassini</taxon>
        <taxon>Parnassius</taxon>
        <taxon>Parnassius</taxon>
    </lineage>
</organism>
<feature type="compositionally biased region" description="Polar residues" evidence="1">
    <location>
        <begin position="9"/>
        <end position="40"/>
    </location>
</feature>
<feature type="compositionally biased region" description="Basic and acidic residues" evidence="1">
    <location>
        <begin position="293"/>
        <end position="314"/>
    </location>
</feature>
<feature type="compositionally biased region" description="Low complexity" evidence="1">
    <location>
        <begin position="334"/>
        <end position="345"/>
    </location>
</feature>
<feature type="compositionally biased region" description="Basic and acidic residues" evidence="1">
    <location>
        <begin position="346"/>
        <end position="362"/>
    </location>
</feature>
<sequence length="474" mass="51809">MENPGPGSSGLSTDPNMSRPQGNTNVKLLSKKNNNETQKNVMPKEKNVIKDLPSSSGAVKKRPAPQPPCTNPSANSSSYTAGCSGSPAAASISPFTSTSASKSTVVASNAFSSPSPSLLSTSTTSVTSTGTNISTTAAFTGSPQRTSGGFSTALSGVSNATPFGGSRAVPTERDLAYQSALRRKMEEEKRLKEINAYNLSVGLPPVLTPAEKIDRLRKMDALHNREIPDPNQKKPLQGWPRPVLENIGHVLGYSQMKNINVPQDVEVENRRDDFRNLKPMTPEEFINRFQELQLRKNSRDGGEPSREDRGDRFSEIKSSLKELRRGLNEVTAPYNVNLNSNNNINDNERGNDRVQQSVRDELESSASISSDDDRDEDETENDEAAGGVEELQIVQLPCEFCGIPIIAEDLVQHQTGCRPDLARFRPARQPSPPLDNAHIQPVIPCEFCTESLPLNLISQHQERCGREANLFFPD</sequence>
<feature type="compositionally biased region" description="Low complexity" evidence="1">
    <location>
        <begin position="96"/>
        <end position="136"/>
    </location>
</feature>
<feature type="compositionally biased region" description="Acidic residues" evidence="1">
    <location>
        <begin position="370"/>
        <end position="383"/>
    </location>
</feature>
<dbReference type="OrthoDB" id="193703at2759"/>
<proteinExistence type="predicted"/>
<evidence type="ECO:0000313" key="3">
    <source>
        <dbReference type="Proteomes" id="UP000691718"/>
    </source>
</evidence>
<accession>A0A8S3XZL6</accession>
<feature type="region of interest" description="Disordered" evidence="1">
    <location>
        <begin position="1"/>
        <end position="166"/>
    </location>
</feature>
<feature type="compositionally biased region" description="Polar residues" evidence="1">
    <location>
        <begin position="137"/>
        <end position="161"/>
    </location>
</feature>
<feature type="region of interest" description="Disordered" evidence="1">
    <location>
        <begin position="292"/>
        <end position="314"/>
    </location>
</feature>